<dbReference type="Pfam" id="PF13671">
    <property type="entry name" value="AAA_33"/>
    <property type="match status" value="1"/>
</dbReference>
<dbReference type="InterPro" id="IPR011009">
    <property type="entry name" value="Kinase-like_dom_sf"/>
</dbReference>
<dbReference type="InterPro" id="IPR027417">
    <property type="entry name" value="P-loop_NTPase"/>
</dbReference>
<dbReference type="EMBL" id="QFFI01000025">
    <property type="protein sequence ID" value="PWG61883.1"/>
    <property type="molecule type" value="Genomic_DNA"/>
</dbReference>
<dbReference type="AlphaFoldDB" id="A0A2U2MYK9"/>
<dbReference type="PANTHER" id="PTHR43883">
    <property type="entry name" value="SLR0207 PROTEIN"/>
    <property type="match status" value="1"/>
</dbReference>
<dbReference type="SUPFAM" id="SSF56112">
    <property type="entry name" value="Protein kinase-like (PK-like)"/>
    <property type="match status" value="1"/>
</dbReference>
<evidence type="ECO:0000313" key="1">
    <source>
        <dbReference type="EMBL" id="PWG61883.1"/>
    </source>
</evidence>
<keyword evidence="2" id="KW-1185">Reference proteome</keyword>
<name>A0A2U2MYK9_9GAMM</name>
<comment type="caution">
    <text evidence="1">The sequence shown here is derived from an EMBL/GenBank/DDBJ whole genome shotgun (WGS) entry which is preliminary data.</text>
</comment>
<evidence type="ECO:0000313" key="2">
    <source>
        <dbReference type="Proteomes" id="UP000245474"/>
    </source>
</evidence>
<dbReference type="Gene3D" id="3.40.50.300">
    <property type="entry name" value="P-loop containing nucleotide triphosphate hydrolases"/>
    <property type="match status" value="1"/>
</dbReference>
<evidence type="ECO:0008006" key="3">
    <source>
        <dbReference type="Google" id="ProtNLM"/>
    </source>
</evidence>
<dbReference type="Proteomes" id="UP000245474">
    <property type="component" value="Unassembled WGS sequence"/>
</dbReference>
<reference evidence="1 2" key="1">
    <citation type="submission" date="2018-05" db="EMBL/GenBank/DDBJ databases">
        <title>Spiribacter halobius sp. nov., a moderately halophilic bacterium isolated from marine solar saltern.</title>
        <authorList>
            <person name="Zheng W.-S."/>
            <person name="Lu D.-C."/>
            <person name="Du Z.-J."/>
        </authorList>
    </citation>
    <scope>NUCLEOTIDE SEQUENCE [LARGE SCALE GENOMIC DNA]</scope>
    <source>
        <strain evidence="1 2">E85</strain>
    </source>
</reference>
<dbReference type="InterPro" id="IPR052732">
    <property type="entry name" value="Cell-binding_unc_protein"/>
</dbReference>
<sequence>MPENPCMQRALVDWLQRPDAHGGAAVEHVETQISHVFLAGDHVYKLKKADAPAFLDYGTPERRRHAAETELAVNRRTAPHLYEAVIPVRRYDGGFTLGEGNGEPVDWLVVMRRFEQADLFHVMAREGRLSTEHVVDLADAVADLHAQAGIRRDHGGAEGMRHHYRVPLDTLAEAETSPFAGTALDALGAALDASWRRLGPRLEARRRHGRVRHGHGDLHLANACLFEGRATPFDAIEFSEALACTDTLYDAAFTVMDLLAHGERALAGDFLNRYLEATGDYSGLACLPLFVSVRALVRAMANGLTDDPERQSRARDYFHLARSALDWAPEPRVVAIGGLSGTGKSTVARGLRSDLAPGPGAVQLRSDGIRKRLAGVAPEARLPQQAYRPEHTRRTYRRLERHARRAALAGWPAILDATFTRPESRQRAEAIGHSLRVPFTGLWLTAPADVLRQRVAARAADASDADLAVLERQLSLDTGAMRWPDVPATGTPTDALARARRALMREMR</sequence>
<accession>A0A2U2MYK9</accession>
<organism evidence="1 2">
    <name type="scientific">Sediminicurvatus halobius</name>
    <dbReference type="NCBI Taxonomy" id="2182432"/>
    <lineage>
        <taxon>Bacteria</taxon>
        <taxon>Pseudomonadati</taxon>
        <taxon>Pseudomonadota</taxon>
        <taxon>Gammaproteobacteria</taxon>
        <taxon>Chromatiales</taxon>
        <taxon>Ectothiorhodospiraceae</taxon>
        <taxon>Sediminicurvatus</taxon>
    </lineage>
</organism>
<protein>
    <recommendedName>
        <fullName evidence="3">Aminoglycoside phosphotransferase domain-containing protein</fullName>
    </recommendedName>
</protein>
<dbReference type="PANTHER" id="PTHR43883:SF1">
    <property type="entry name" value="GLUCONOKINASE"/>
    <property type="match status" value="1"/>
</dbReference>
<gene>
    <name evidence="1" type="ORF">DEM34_14225</name>
</gene>
<dbReference type="SUPFAM" id="SSF52540">
    <property type="entry name" value="P-loop containing nucleoside triphosphate hydrolases"/>
    <property type="match status" value="1"/>
</dbReference>
<proteinExistence type="predicted"/>